<dbReference type="GeneID" id="64600684"/>
<keyword evidence="2" id="KW-0479">Metal-binding</keyword>
<reference evidence="7" key="1">
    <citation type="journal article" date="2020" name="New Phytol.">
        <title>Comparative genomics reveals dynamic genome evolution in host specialist ectomycorrhizal fungi.</title>
        <authorList>
            <person name="Lofgren L.A."/>
            <person name="Nguyen N.H."/>
            <person name="Vilgalys R."/>
            <person name="Ruytinx J."/>
            <person name="Liao H.L."/>
            <person name="Branco S."/>
            <person name="Kuo A."/>
            <person name="LaButti K."/>
            <person name="Lipzen A."/>
            <person name="Andreopoulos W."/>
            <person name="Pangilinan J."/>
            <person name="Riley R."/>
            <person name="Hundley H."/>
            <person name="Na H."/>
            <person name="Barry K."/>
            <person name="Grigoriev I.V."/>
            <person name="Stajich J.E."/>
            <person name="Kennedy P.G."/>
        </authorList>
    </citation>
    <scope>NUCLEOTIDE SEQUENCE</scope>
    <source>
        <strain evidence="7">S12</strain>
    </source>
</reference>
<evidence type="ECO:0000256" key="4">
    <source>
        <dbReference type="ARBA" id="ARBA00023002"/>
    </source>
</evidence>
<keyword evidence="4" id="KW-0560">Oxidoreductase</keyword>
<feature type="domain" description="2OGFeDO JBP1/TET oxygenase" evidence="6">
    <location>
        <begin position="238"/>
        <end position="368"/>
    </location>
</feature>
<sequence length="409" mass="46238">MASQNNCSYYHEDVAALDLDPLTPLIPQDWALKAVHMASEWVEQQFAAYVGGRSLVPAPPELDPETMLACNQLAFVLAEAYQHPIKLDIDLIRYNEALAKRESGLNDAHEEELLAKFPPTEHILLDRPSVVIDAGYWIILWYLPGALNWSLQRDMYVATIRMGDLLKKSITHGRTSIRNASNWRTHHSNFYPVGEPGLIPGCINISPCWFQQGHERYSQPPLNPDEGFMPEVSSSLKSDMNISVITDMQRPGLVASAALHVMHPQLYQASIATQVQLGHWAAPQGLHQMSRMLQNWASVYTGAAVMCNRQSPNHRDPKCPPEGLDILTCTGCYDRAVMQLTNLGIDLIYNPGVMVSYSGRLVRHGVQVCEGDKIIWVWFMRDSVHNYTRTPRTEYVHYNQADFARYQPQ</sequence>
<organism evidence="7 8">
    <name type="scientific">Suillus plorans</name>
    <dbReference type="NCBI Taxonomy" id="116603"/>
    <lineage>
        <taxon>Eukaryota</taxon>
        <taxon>Fungi</taxon>
        <taxon>Dikarya</taxon>
        <taxon>Basidiomycota</taxon>
        <taxon>Agaricomycotina</taxon>
        <taxon>Agaricomycetes</taxon>
        <taxon>Agaricomycetidae</taxon>
        <taxon>Boletales</taxon>
        <taxon>Suillineae</taxon>
        <taxon>Suillaceae</taxon>
        <taxon>Suillus</taxon>
    </lineage>
</organism>
<dbReference type="Pfam" id="PF12851">
    <property type="entry name" value="Tet_JBP"/>
    <property type="match status" value="1"/>
</dbReference>
<dbReference type="Gene3D" id="3.60.130.30">
    <property type="match status" value="1"/>
</dbReference>
<comment type="cofactor">
    <cofactor evidence="1">
        <name>Fe(2+)</name>
        <dbReference type="ChEBI" id="CHEBI:29033"/>
    </cofactor>
</comment>
<proteinExistence type="predicted"/>
<keyword evidence="3" id="KW-0223">Dioxygenase</keyword>
<dbReference type="OrthoDB" id="2660627at2759"/>
<evidence type="ECO:0000256" key="1">
    <source>
        <dbReference type="ARBA" id="ARBA00001954"/>
    </source>
</evidence>
<dbReference type="EMBL" id="JABBWE010000044">
    <property type="protein sequence ID" value="KAG1791166.1"/>
    <property type="molecule type" value="Genomic_DNA"/>
</dbReference>
<dbReference type="AlphaFoldDB" id="A0A9P7DFB5"/>
<evidence type="ECO:0000256" key="2">
    <source>
        <dbReference type="ARBA" id="ARBA00022723"/>
    </source>
</evidence>
<dbReference type="Proteomes" id="UP000719766">
    <property type="component" value="Unassembled WGS sequence"/>
</dbReference>
<dbReference type="GO" id="GO:0051213">
    <property type="term" value="F:dioxygenase activity"/>
    <property type="evidence" value="ECO:0007669"/>
    <property type="project" value="UniProtKB-KW"/>
</dbReference>
<name>A0A9P7DFB5_9AGAM</name>
<dbReference type="RefSeq" id="XP_041158051.1">
    <property type="nucleotide sequence ID" value="XM_041306920.1"/>
</dbReference>
<accession>A0A9P7DFB5</accession>
<dbReference type="InterPro" id="IPR024779">
    <property type="entry name" value="2OGFeDO_JBP1/TET_oxygenase_dom"/>
</dbReference>
<evidence type="ECO:0000313" key="8">
    <source>
        <dbReference type="Proteomes" id="UP000719766"/>
    </source>
</evidence>
<evidence type="ECO:0000259" key="6">
    <source>
        <dbReference type="Pfam" id="PF12851"/>
    </source>
</evidence>
<evidence type="ECO:0000256" key="3">
    <source>
        <dbReference type="ARBA" id="ARBA00022964"/>
    </source>
</evidence>
<protein>
    <recommendedName>
        <fullName evidence="6">2OGFeDO JBP1/TET oxygenase domain-containing protein</fullName>
    </recommendedName>
</protein>
<evidence type="ECO:0000256" key="5">
    <source>
        <dbReference type="ARBA" id="ARBA00023004"/>
    </source>
</evidence>
<evidence type="ECO:0000313" key="7">
    <source>
        <dbReference type="EMBL" id="KAG1791166.1"/>
    </source>
</evidence>
<comment type="caution">
    <text evidence="7">The sequence shown here is derived from an EMBL/GenBank/DDBJ whole genome shotgun (WGS) entry which is preliminary data.</text>
</comment>
<keyword evidence="8" id="KW-1185">Reference proteome</keyword>
<gene>
    <name evidence="7" type="ORF">HD556DRAFT_1445421</name>
</gene>
<dbReference type="GO" id="GO:0046872">
    <property type="term" value="F:metal ion binding"/>
    <property type="evidence" value="ECO:0007669"/>
    <property type="project" value="UniProtKB-KW"/>
</dbReference>
<keyword evidence="5" id="KW-0408">Iron</keyword>